<keyword evidence="5" id="KW-1185">Reference proteome</keyword>
<dbReference type="GO" id="GO:0008270">
    <property type="term" value="F:zinc ion binding"/>
    <property type="evidence" value="ECO:0007669"/>
    <property type="project" value="InterPro"/>
</dbReference>
<sequence>MCHIVDPAWVKDCPFRTILVSWRAGLGQCRHIVGEITLDEERGALFSYRAGVSEIKKEGFMGFHGLPLENPIDQKTAFDLFLRRIINTEREDAEHKLAFWGIKPELMPNKLYLLGATQGRSANDEFEFLPVLQQMSIPYTFVTDIAGISYSQIDLKQLSVGERVICEAEPDNQYDEMAVCVMTQERRKIGYLKRGINCLFSQLAPLKVDIVHIIDTENIKQVFISCQIPAASR</sequence>
<evidence type="ECO:0000256" key="2">
    <source>
        <dbReference type="ARBA" id="ARBA00022801"/>
    </source>
</evidence>
<evidence type="ECO:0000313" key="4">
    <source>
        <dbReference type="EMBL" id="SJZ59004.1"/>
    </source>
</evidence>
<keyword evidence="1" id="KW-0479">Metal-binding</keyword>
<proteinExistence type="predicted"/>
<feature type="domain" description="HIRAN" evidence="3">
    <location>
        <begin position="138"/>
        <end position="232"/>
    </location>
</feature>
<dbReference type="GO" id="GO:0003676">
    <property type="term" value="F:nucleic acid binding"/>
    <property type="evidence" value="ECO:0007669"/>
    <property type="project" value="InterPro"/>
</dbReference>
<evidence type="ECO:0000313" key="5">
    <source>
        <dbReference type="Proteomes" id="UP000190121"/>
    </source>
</evidence>
<evidence type="ECO:0000259" key="3">
    <source>
        <dbReference type="SMART" id="SM00910"/>
    </source>
</evidence>
<dbReference type="Proteomes" id="UP000190121">
    <property type="component" value="Unassembled WGS sequence"/>
</dbReference>
<protein>
    <submittedName>
        <fullName evidence="4">HIRAN domain-containing protein</fullName>
    </submittedName>
</protein>
<dbReference type="SMART" id="SM00910">
    <property type="entry name" value="HIRAN"/>
    <property type="match status" value="1"/>
</dbReference>
<dbReference type="GO" id="GO:0016818">
    <property type="term" value="F:hydrolase activity, acting on acid anhydrides, in phosphorus-containing anhydrides"/>
    <property type="evidence" value="ECO:0007669"/>
    <property type="project" value="InterPro"/>
</dbReference>
<dbReference type="InterPro" id="IPR014905">
    <property type="entry name" value="HIRAN"/>
</dbReference>
<reference evidence="5" key="1">
    <citation type="submission" date="2017-02" db="EMBL/GenBank/DDBJ databases">
        <authorList>
            <person name="Varghese N."/>
            <person name="Submissions S."/>
        </authorList>
    </citation>
    <scope>NUCLEOTIDE SEQUENCE [LARGE SCALE GENOMIC DNA]</scope>
    <source>
        <strain evidence="5">ATCC 51356</strain>
    </source>
</reference>
<dbReference type="STRING" id="29524.SAMN02745171_00558"/>
<dbReference type="EMBL" id="FUXE01000004">
    <property type="protein sequence ID" value="SJZ59004.1"/>
    <property type="molecule type" value="Genomic_DNA"/>
</dbReference>
<gene>
    <name evidence="4" type="ORF">SAMN02745171_00558</name>
</gene>
<dbReference type="AlphaFoldDB" id="A0A1T4LX27"/>
<dbReference type="RefSeq" id="WP_078736515.1">
    <property type="nucleotide sequence ID" value="NZ_FUXE01000004.1"/>
</dbReference>
<organism evidence="4 5">
    <name type="scientific">Porphyromonas circumdentaria</name>
    <dbReference type="NCBI Taxonomy" id="29524"/>
    <lineage>
        <taxon>Bacteria</taxon>
        <taxon>Pseudomonadati</taxon>
        <taxon>Bacteroidota</taxon>
        <taxon>Bacteroidia</taxon>
        <taxon>Bacteroidales</taxon>
        <taxon>Porphyromonadaceae</taxon>
        <taxon>Porphyromonas</taxon>
    </lineage>
</organism>
<accession>A0A1T4LX27</accession>
<name>A0A1T4LX27_9PORP</name>
<keyword evidence="2" id="KW-0378">Hydrolase</keyword>
<dbReference type="Gene3D" id="3.30.70.2330">
    <property type="match status" value="1"/>
</dbReference>
<dbReference type="Pfam" id="PF08797">
    <property type="entry name" value="HIRAN"/>
    <property type="match status" value="1"/>
</dbReference>
<evidence type="ECO:0000256" key="1">
    <source>
        <dbReference type="ARBA" id="ARBA00022723"/>
    </source>
</evidence>
<dbReference type="OrthoDB" id="1332840at2"/>